<dbReference type="Proteomes" id="UP001281147">
    <property type="component" value="Unassembled WGS sequence"/>
</dbReference>
<comment type="caution">
    <text evidence="1">The sequence shown here is derived from an EMBL/GenBank/DDBJ whole genome shotgun (WGS) entry which is preliminary data.</text>
</comment>
<keyword evidence="2" id="KW-1185">Reference proteome</keyword>
<reference evidence="1" key="1">
    <citation type="submission" date="2023-07" db="EMBL/GenBank/DDBJ databases">
        <title>Black Yeasts Isolated from many extreme environments.</title>
        <authorList>
            <person name="Coleine C."/>
            <person name="Stajich J.E."/>
            <person name="Selbmann L."/>
        </authorList>
    </citation>
    <scope>NUCLEOTIDE SEQUENCE</scope>
    <source>
        <strain evidence="1">CCFEE 5714</strain>
    </source>
</reference>
<accession>A0ACC3MA38</accession>
<evidence type="ECO:0000313" key="1">
    <source>
        <dbReference type="EMBL" id="KAK3681189.1"/>
    </source>
</evidence>
<proteinExistence type="predicted"/>
<sequence length="844" mass="95527">MAEVDDRRDNYRRGGGRGGGRGYNKRKRFQEDDDFDQQSYRNQQPRREFQAPAGTQIRRGLMEIGEDALRLPHEVAMNLAKLATDNYHDDYVKDTFCQVTLKLVVEQPFKIPFVAGVVLFAHVEKKEIAADVISKAGPQLQEYLEKGQWRECKLMLRFLACMSRVFEQDGVLPVLDELFNRAVDLQTESQEDAVGLELVKIILFTIPYLLASTADASLQQRATELLEKTDIIASTPHQLEALVDPYPTPNDQIEKPMACASIISLLQRQLQEEAANGWPLSCIPRIFDPSFKAPNLNGDANGEADGQSASSTFTFPSIAVPSPINAGTKALFPELYFSVYADQEIESVPPTTNIASTLIRDAIVDTINSLEFNRNATAKYLNEIDCFWAPNTFVKRAITFDKLRDVEPGRPTWKPEDVVIDAIFSQIFMLPAPEHRLVYYHSIITESCKISPQAIAPSLGRAIRFLFRGLDVMDLELGYRYMDWFAHHLSNFEFRWKWTEWIPEIDLNDLEPKKAFIHGALDKEIRLSFAKRIRETLPEPYHPLIPASKEKDIPDFRFADDQTPFAKEGQEILSMLKKKAPEEDVQRVIDSVHEQAQGLGITDPLVSSTDIYMTAILSIGSKSLSHVLSTIDRCKERLLAIGPQSELARRQIIMSVVDFWSDHPGTAVNIIDKLLNYTIVTPMSVIQWALTDNINRGRSLATAQTYELISITMFKVTNRVHQLLQHRNNLKVPFEQRRQIDEALPRERQGMRELFAAIEDAVAGVATGAQDEMIERFDEEDGEQELVKRWGERWARVWRRKASVEEAIVGEASVGALEEAPAVEEVAGAPGPAPIVDEDMDRVE</sequence>
<evidence type="ECO:0000313" key="2">
    <source>
        <dbReference type="Proteomes" id="UP001281147"/>
    </source>
</evidence>
<organism evidence="1 2">
    <name type="scientific">Vermiconidia calcicola</name>
    <dbReference type="NCBI Taxonomy" id="1690605"/>
    <lineage>
        <taxon>Eukaryota</taxon>
        <taxon>Fungi</taxon>
        <taxon>Dikarya</taxon>
        <taxon>Ascomycota</taxon>
        <taxon>Pezizomycotina</taxon>
        <taxon>Dothideomycetes</taxon>
        <taxon>Dothideomycetidae</taxon>
        <taxon>Mycosphaerellales</taxon>
        <taxon>Extremaceae</taxon>
        <taxon>Vermiconidia</taxon>
    </lineage>
</organism>
<name>A0ACC3MA38_9PEZI</name>
<dbReference type="EMBL" id="JAUTXU010000409">
    <property type="protein sequence ID" value="KAK3681189.1"/>
    <property type="molecule type" value="Genomic_DNA"/>
</dbReference>
<gene>
    <name evidence="1" type="primary">cbc1_2</name>
    <name evidence="1" type="ORF">LTR37_020954</name>
</gene>
<protein>
    <submittedName>
        <fullName evidence="1">Nuclear cap-binding protein subunit 1</fullName>
    </submittedName>
</protein>